<dbReference type="RefSeq" id="WP_184386309.1">
    <property type="nucleotide sequence ID" value="NZ_JACIDJ010000008.1"/>
</dbReference>
<keyword evidence="1" id="KW-0175">Coiled coil</keyword>
<proteinExistence type="predicted"/>
<reference evidence="2 3" key="1">
    <citation type="submission" date="2020-08" db="EMBL/GenBank/DDBJ databases">
        <title>Genomic Encyclopedia of Type Strains, Phase IV (KMG-IV): sequencing the most valuable type-strain genomes for metagenomic binning, comparative biology and taxonomic classification.</title>
        <authorList>
            <person name="Goeker M."/>
        </authorList>
    </citation>
    <scope>NUCLEOTIDE SEQUENCE [LARGE SCALE GENOMIC DNA]</scope>
    <source>
        <strain evidence="2 3">DSM 19979</strain>
    </source>
</reference>
<organism evidence="2 3">
    <name type="scientific">Roseococcus suduntuyensis</name>
    <dbReference type="NCBI Taxonomy" id="455361"/>
    <lineage>
        <taxon>Bacteria</taxon>
        <taxon>Pseudomonadati</taxon>
        <taxon>Pseudomonadota</taxon>
        <taxon>Alphaproteobacteria</taxon>
        <taxon>Acetobacterales</taxon>
        <taxon>Roseomonadaceae</taxon>
        <taxon>Roseococcus</taxon>
    </lineage>
</organism>
<dbReference type="EMBL" id="JACIDJ010000008">
    <property type="protein sequence ID" value="MBB3900074.1"/>
    <property type="molecule type" value="Genomic_DNA"/>
</dbReference>
<keyword evidence="3" id="KW-1185">Reference proteome</keyword>
<comment type="caution">
    <text evidence="2">The sequence shown here is derived from an EMBL/GenBank/DDBJ whole genome shotgun (WGS) entry which is preliminary data.</text>
</comment>
<sequence length="70" mass="7619">MAAKDVNMLAAERLEAAVERLASALETWRAARLREAETEGTVPRAELEALSAQLDDTLVRLRGALDEPEG</sequence>
<accession>A0A840AIW0</accession>
<evidence type="ECO:0000313" key="3">
    <source>
        <dbReference type="Proteomes" id="UP000553193"/>
    </source>
</evidence>
<dbReference type="AlphaFoldDB" id="A0A840AIW0"/>
<gene>
    <name evidence="2" type="ORF">GGQ83_003544</name>
</gene>
<evidence type="ECO:0000313" key="2">
    <source>
        <dbReference type="EMBL" id="MBB3900074.1"/>
    </source>
</evidence>
<feature type="coiled-coil region" evidence="1">
    <location>
        <begin position="11"/>
        <end position="67"/>
    </location>
</feature>
<evidence type="ECO:0000256" key="1">
    <source>
        <dbReference type="SAM" id="Coils"/>
    </source>
</evidence>
<dbReference type="Proteomes" id="UP000553193">
    <property type="component" value="Unassembled WGS sequence"/>
</dbReference>
<name>A0A840AIW0_9PROT</name>
<protein>
    <submittedName>
        <fullName evidence="2">Uncharacterized protein</fullName>
    </submittedName>
</protein>